<proteinExistence type="predicted"/>
<comment type="caution">
    <text evidence="1">The sequence shown here is derived from an EMBL/GenBank/DDBJ whole genome shotgun (WGS) entry which is preliminary data.</text>
</comment>
<evidence type="ECO:0000313" key="2">
    <source>
        <dbReference type="Proteomes" id="UP001194746"/>
    </source>
</evidence>
<dbReference type="Proteomes" id="UP001194746">
    <property type="component" value="Unassembled WGS sequence"/>
</dbReference>
<dbReference type="EMBL" id="VCAU01000011">
    <property type="protein sequence ID" value="KAF9892737.1"/>
    <property type="molecule type" value="Genomic_DNA"/>
</dbReference>
<evidence type="ECO:0000313" key="1">
    <source>
        <dbReference type="EMBL" id="KAF9892737.1"/>
    </source>
</evidence>
<name>A0AAD4GX91_ASPNN</name>
<keyword evidence="2" id="KW-1185">Reference proteome</keyword>
<reference evidence="1" key="1">
    <citation type="journal article" date="2019" name="Beilstein J. Org. Chem.">
        <title>Nanangenines: drimane sesquiterpenoids as the dominant metabolite cohort of a novel Australian fungus, Aspergillus nanangensis.</title>
        <authorList>
            <person name="Lacey H.J."/>
            <person name="Gilchrist C.L.M."/>
            <person name="Crombie A."/>
            <person name="Kalaitzis J.A."/>
            <person name="Vuong D."/>
            <person name="Rutledge P.J."/>
            <person name="Turner P."/>
            <person name="Pitt J.I."/>
            <person name="Lacey E."/>
            <person name="Chooi Y.H."/>
            <person name="Piggott A.M."/>
        </authorList>
    </citation>
    <scope>NUCLEOTIDE SEQUENCE</scope>
    <source>
        <strain evidence="1">MST-FP2251</strain>
    </source>
</reference>
<organism evidence="1 2">
    <name type="scientific">Aspergillus nanangensis</name>
    <dbReference type="NCBI Taxonomy" id="2582783"/>
    <lineage>
        <taxon>Eukaryota</taxon>
        <taxon>Fungi</taxon>
        <taxon>Dikarya</taxon>
        <taxon>Ascomycota</taxon>
        <taxon>Pezizomycotina</taxon>
        <taxon>Eurotiomycetes</taxon>
        <taxon>Eurotiomycetidae</taxon>
        <taxon>Eurotiales</taxon>
        <taxon>Aspergillaceae</taxon>
        <taxon>Aspergillus</taxon>
        <taxon>Aspergillus subgen. Circumdati</taxon>
    </lineage>
</organism>
<accession>A0AAD4GX91</accession>
<gene>
    <name evidence="1" type="ORF">FE257_001139</name>
</gene>
<dbReference type="AlphaFoldDB" id="A0AAD4GX91"/>
<protein>
    <submittedName>
        <fullName evidence="1">Uncharacterized protein</fullName>
    </submittedName>
</protein>
<sequence length="365" mass="40990">MSVKRVDRRSGQVYTERALAPTKRYTSGPSWVHETPFLPLGWEECSAKGAPTLKHSAMRQTLSDQRALTTSLFDSIPWPIASYLWDCLGRSHKRTFYMWKVFASAYPAEFGRLIPYRSMKIEGPRLAMCEYLTMVRSEALHWRTVLTLCTSFASVPDLVDIASIPNLVALEVMTPPQGRRGLDEVDTPVTALSDRIFRTWNEMAQTTGAFSHLRVLRLINQTELSGAMLRSVADFPSLHFVIVYNCPGVRSIGEDGVAAAEDGWEVVGNATEMLASFYTCYQAILEGDLERSTSLMLEDRPVLDFQIGEAKSRMQADSKLVIFQRIEPEPARKKVKAVSSRPAVKRAVMKNRGTKDLKDVLGTFL</sequence>
<reference evidence="1" key="2">
    <citation type="submission" date="2020-02" db="EMBL/GenBank/DDBJ databases">
        <authorList>
            <person name="Gilchrist C.L.M."/>
            <person name="Chooi Y.-H."/>
        </authorList>
    </citation>
    <scope>NUCLEOTIDE SEQUENCE</scope>
    <source>
        <strain evidence="1">MST-FP2251</strain>
    </source>
</reference>